<dbReference type="AlphaFoldDB" id="A0A1E3H2T6"/>
<reference evidence="1 2" key="1">
    <citation type="submission" date="2016-07" db="EMBL/GenBank/DDBJ databases">
        <title>Draft Genome Sequence of Methylobrevis pamukkalensis PK2.</title>
        <authorList>
            <person name="Vasilenko O.V."/>
            <person name="Doronina N.V."/>
            <person name="Shmareva M.N."/>
            <person name="Tarlachkov S.V."/>
            <person name="Mustakhimov I."/>
            <person name="Trotsenko Y.A."/>
        </authorList>
    </citation>
    <scope>NUCLEOTIDE SEQUENCE [LARGE SCALE GENOMIC DNA]</scope>
    <source>
        <strain evidence="1 2">PK2</strain>
    </source>
</reference>
<dbReference type="InterPro" id="IPR047114">
    <property type="entry name" value="YciF"/>
</dbReference>
<accession>A0A1E3H2T6</accession>
<gene>
    <name evidence="1" type="ORF">A6302_02061</name>
</gene>
<dbReference type="RefSeq" id="WP_069306788.1">
    <property type="nucleotide sequence ID" value="NZ_MCRJ01000044.1"/>
</dbReference>
<dbReference type="PANTHER" id="PTHR30565">
    <property type="entry name" value="PROTEIN YCIF"/>
    <property type="match status" value="1"/>
</dbReference>
<name>A0A1E3H2T6_9HYPH</name>
<evidence type="ECO:0000313" key="1">
    <source>
        <dbReference type="EMBL" id="ODN70639.1"/>
    </source>
</evidence>
<proteinExistence type="predicted"/>
<dbReference type="PANTHER" id="PTHR30565:SF9">
    <property type="entry name" value="PROTEIN YCIF"/>
    <property type="match status" value="1"/>
</dbReference>
<dbReference type="Pfam" id="PF05974">
    <property type="entry name" value="DUF892"/>
    <property type="match status" value="1"/>
</dbReference>
<dbReference type="OrthoDB" id="7273732at2"/>
<dbReference type="EMBL" id="MCRJ01000044">
    <property type="protein sequence ID" value="ODN70639.1"/>
    <property type="molecule type" value="Genomic_DNA"/>
</dbReference>
<dbReference type="InterPro" id="IPR012347">
    <property type="entry name" value="Ferritin-like"/>
</dbReference>
<comment type="caution">
    <text evidence="1">The sequence shown here is derived from an EMBL/GenBank/DDBJ whole genome shotgun (WGS) entry which is preliminary data.</text>
</comment>
<organism evidence="1 2">
    <name type="scientific">Methylobrevis pamukkalensis</name>
    <dbReference type="NCBI Taxonomy" id="1439726"/>
    <lineage>
        <taxon>Bacteria</taxon>
        <taxon>Pseudomonadati</taxon>
        <taxon>Pseudomonadota</taxon>
        <taxon>Alphaproteobacteria</taxon>
        <taxon>Hyphomicrobiales</taxon>
        <taxon>Pleomorphomonadaceae</taxon>
        <taxon>Methylobrevis</taxon>
    </lineage>
</organism>
<keyword evidence="2" id="KW-1185">Reference proteome</keyword>
<dbReference type="SUPFAM" id="SSF47240">
    <property type="entry name" value="Ferritin-like"/>
    <property type="match status" value="1"/>
</dbReference>
<dbReference type="InterPro" id="IPR009078">
    <property type="entry name" value="Ferritin-like_SF"/>
</dbReference>
<protein>
    <submittedName>
        <fullName evidence="1">Uncharacterized protein</fullName>
    </submittedName>
</protein>
<sequence length="171" mass="18646">MLDREIARSVFVTGLKNAHAMENQALSIMQPQVNRLTHYPDLSQRLQSHIAETETQISRLSQVLESLRESNSSMKDTLLSAMGSMAAMGHAVAGDEVLKNSFANLAFENFEIGAYISLITAARASGDSHAVALLEQSLDEERRMAEWVAAHIPSVTETFISLKGTGESAKV</sequence>
<evidence type="ECO:0000313" key="2">
    <source>
        <dbReference type="Proteomes" id="UP000094622"/>
    </source>
</evidence>
<dbReference type="Proteomes" id="UP000094622">
    <property type="component" value="Unassembled WGS sequence"/>
</dbReference>
<dbReference type="Gene3D" id="1.20.1260.10">
    <property type="match status" value="1"/>
</dbReference>
<dbReference type="InterPro" id="IPR010287">
    <property type="entry name" value="DUF892_YciF-like"/>
</dbReference>